<protein>
    <submittedName>
        <fullName evidence="1">Uncharacterized protein</fullName>
    </submittedName>
</protein>
<dbReference type="AlphaFoldDB" id="A0A1U7LX79"/>
<organism evidence="1 2">
    <name type="scientific">Peptoniphilus porci</name>
    <dbReference type="NCBI Taxonomy" id="2652280"/>
    <lineage>
        <taxon>Bacteria</taxon>
        <taxon>Bacillati</taxon>
        <taxon>Bacillota</taxon>
        <taxon>Tissierellia</taxon>
        <taxon>Tissierellales</taxon>
        <taxon>Peptoniphilaceae</taxon>
        <taxon>Peptoniphilus</taxon>
    </lineage>
</organism>
<evidence type="ECO:0000313" key="2">
    <source>
        <dbReference type="Proteomes" id="UP000187166"/>
    </source>
</evidence>
<comment type="caution">
    <text evidence="1">The sequence shown here is derived from an EMBL/GenBank/DDBJ whole genome shotgun (WGS) entry which is preliminary data.</text>
</comment>
<keyword evidence="2" id="KW-1185">Reference proteome</keyword>
<reference evidence="1 2" key="1">
    <citation type="journal article" date="2016" name="Appl. Environ. Microbiol.">
        <title>Function and Phylogeny of Bacterial Butyryl Coenzyme A:Acetate Transferases and Their Diversity in the Proximal Colon of Swine.</title>
        <authorList>
            <person name="Trachsel J."/>
            <person name="Bayles D.O."/>
            <person name="Looft T."/>
            <person name="Levine U.Y."/>
            <person name="Allen H.K."/>
        </authorList>
    </citation>
    <scope>NUCLEOTIDE SEQUENCE [LARGE SCALE GENOMIC DNA]</scope>
    <source>
        <strain evidence="1 2">35-6-1</strain>
    </source>
</reference>
<gene>
    <name evidence="1" type="ORF">BIV18_10025</name>
</gene>
<dbReference type="Proteomes" id="UP000187166">
    <property type="component" value="Unassembled WGS sequence"/>
</dbReference>
<sequence length="94" mass="10869">MQITMKDIIDEGFEIIEEVYGANVEAPVNLDDIQDMSLDSFEEGSYDIKMDEQEVYTDNSDTLFSVYLKGENVLLSTTMGRVKIYLEEYFESKE</sequence>
<name>A0A1U7LX79_9FIRM</name>
<proteinExistence type="predicted"/>
<dbReference type="STRING" id="1465756.BIV18_10025"/>
<dbReference type="EMBL" id="MJIH01000008">
    <property type="protein sequence ID" value="OLR61681.1"/>
    <property type="molecule type" value="Genomic_DNA"/>
</dbReference>
<evidence type="ECO:0000313" key="1">
    <source>
        <dbReference type="EMBL" id="OLR61681.1"/>
    </source>
</evidence>
<accession>A0A1U7LX79</accession>